<dbReference type="PROSITE" id="PS00018">
    <property type="entry name" value="EF_HAND_1"/>
    <property type="match status" value="1"/>
</dbReference>
<evidence type="ECO:0000256" key="4">
    <source>
        <dbReference type="RuleBase" id="RU369080"/>
    </source>
</evidence>
<comment type="caution">
    <text evidence="6">The sequence shown here is derived from an EMBL/GenBank/DDBJ whole genome shotgun (WGS) entry which is preliminary data.</text>
</comment>
<dbReference type="Gene3D" id="1.10.238.10">
    <property type="entry name" value="EF-hand"/>
    <property type="match status" value="1"/>
</dbReference>
<accession>A0A6A2ZAS8</accession>
<dbReference type="PANTHER" id="PTHR23056:SF26">
    <property type="entry name" value="CALCINEURIN B-LIKE PROTEIN 10"/>
    <property type="match status" value="1"/>
</dbReference>
<evidence type="ECO:0000256" key="1">
    <source>
        <dbReference type="ARBA" id="ARBA00022737"/>
    </source>
</evidence>
<keyword evidence="2 4" id="KW-0106">Calcium</keyword>
<dbReference type="Proteomes" id="UP000436088">
    <property type="component" value="Unassembled WGS sequence"/>
</dbReference>
<dbReference type="AlphaFoldDB" id="A0A6A2ZAS8"/>
<comment type="function">
    <text evidence="4">Acts as a calcium sensor. CBL proteins interact with CIPK serine-threonine protein kinases. Binding of a CBL protein to the regulatory NAF domain of a CIPK protein lead to the activation of the kinase in a calcium-dependent manner.</text>
</comment>
<feature type="domain" description="EF-hand" evidence="5">
    <location>
        <begin position="3"/>
        <end position="38"/>
    </location>
</feature>
<organism evidence="6 7">
    <name type="scientific">Hibiscus syriacus</name>
    <name type="common">Rose of Sharon</name>
    <dbReference type="NCBI Taxonomy" id="106335"/>
    <lineage>
        <taxon>Eukaryota</taxon>
        <taxon>Viridiplantae</taxon>
        <taxon>Streptophyta</taxon>
        <taxon>Embryophyta</taxon>
        <taxon>Tracheophyta</taxon>
        <taxon>Spermatophyta</taxon>
        <taxon>Magnoliopsida</taxon>
        <taxon>eudicotyledons</taxon>
        <taxon>Gunneridae</taxon>
        <taxon>Pentapetalae</taxon>
        <taxon>rosids</taxon>
        <taxon>malvids</taxon>
        <taxon>Malvales</taxon>
        <taxon>Malvaceae</taxon>
        <taxon>Malvoideae</taxon>
        <taxon>Hibiscus</taxon>
    </lineage>
</organism>
<evidence type="ECO:0000256" key="3">
    <source>
        <dbReference type="ARBA" id="ARBA00023774"/>
    </source>
</evidence>
<dbReference type="EMBL" id="VEPZ02001174">
    <property type="protein sequence ID" value="KAE8689104.1"/>
    <property type="molecule type" value="Genomic_DNA"/>
</dbReference>
<comment type="subunit">
    <text evidence="4">Homodimer. Interacts with CIPK.</text>
</comment>
<dbReference type="SUPFAM" id="SSF47473">
    <property type="entry name" value="EF-hand"/>
    <property type="match status" value="1"/>
</dbReference>
<dbReference type="GO" id="GO:0005509">
    <property type="term" value="F:calcium ion binding"/>
    <property type="evidence" value="ECO:0007669"/>
    <property type="project" value="UniProtKB-UniRule"/>
</dbReference>
<dbReference type="GO" id="GO:0016020">
    <property type="term" value="C:membrane"/>
    <property type="evidence" value="ECO:0007669"/>
    <property type="project" value="UniProtKB-SubCell"/>
</dbReference>
<dbReference type="InterPro" id="IPR002048">
    <property type="entry name" value="EF_hand_dom"/>
</dbReference>
<protein>
    <recommendedName>
        <fullName evidence="4">Calcineurin B-like protein</fullName>
    </recommendedName>
</protein>
<keyword evidence="4" id="KW-0479">Metal-binding</keyword>
<dbReference type="PROSITE" id="PS50222">
    <property type="entry name" value="EF_HAND_2"/>
    <property type="match status" value="1"/>
</dbReference>
<reference evidence="6" key="1">
    <citation type="submission" date="2019-09" db="EMBL/GenBank/DDBJ databases">
        <title>Draft genome information of white flower Hibiscus syriacus.</title>
        <authorList>
            <person name="Kim Y.-M."/>
        </authorList>
    </citation>
    <scope>NUCLEOTIDE SEQUENCE [LARGE SCALE GENOMIC DNA]</scope>
    <source>
        <strain evidence="6">YM2019G1</strain>
    </source>
</reference>
<gene>
    <name evidence="6" type="ORF">F3Y22_tig00110944pilonHSYRG00180</name>
</gene>
<evidence type="ECO:0000313" key="6">
    <source>
        <dbReference type="EMBL" id="KAE8689104.1"/>
    </source>
</evidence>
<evidence type="ECO:0000313" key="7">
    <source>
        <dbReference type="Proteomes" id="UP000436088"/>
    </source>
</evidence>
<dbReference type="GO" id="GO:0019722">
    <property type="term" value="P:calcium-mediated signaling"/>
    <property type="evidence" value="ECO:0007669"/>
    <property type="project" value="UniProtKB-UniRule"/>
</dbReference>
<dbReference type="GO" id="GO:0019900">
    <property type="term" value="F:kinase binding"/>
    <property type="evidence" value="ECO:0007669"/>
    <property type="project" value="UniProtKB-UniRule"/>
</dbReference>
<dbReference type="InterPro" id="IPR045198">
    <property type="entry name" value="CNBL1-10"/>
</dbReference>
<dbReference type="SMART" id="SM00054">
    <property type="entry name" value="EFh"/>
    <property type="match status" value="1"/>
</dbReference>
<sequence length="66" mass="7667">MTLFESIMDQTFADIDADKDGQISKEEWKAFVLRRPGLLKNMTLPHLKDITTTFPSFVNYTEVEEL</sequence>
<comment type="similarity">
    <text evidence="3 4">Belongs to the calcineurin regulatory subunit family.</text>
</comment>
<keyword evidence="4" id="KW-0472">Membrane</keyword>
<evidence type="ECO:0000256" key="2">
    <source>
        <dbReference type="ARBA" id="ARBA00022837"/>
    </source>
</evidence>
<comment type="subcellular location">
    <subcellularLocation>
        <location evidence="4">Membrane</location>
    </subcellularLocation>
</comment>
<dbReference type="InterPro" id="IPR011992">
    <property type="entry name" value="EF-hand-dom_pair"/>
</dbReference>
<evidence type="ECO:0000259" key="5">
    <source>
        <dbReference type="PROSITE" id="PS50222"/>
    </source>
</evidence>
<dbReference type="InterPro" id="IPR018247">
    <property type="entry name" value="EF_Hand_1_Ca_BS"/>
</dbReference>
<dbReference type="PANTHER" id="PTHR23056">
    <property type="entry name" value="CALCINEURIN B"/>
    <property type="match status" value="1"/>
</dbReference>
<keyword evidence="7" id="KW-1185">Reference proteome</keyword>
<keyword evidence="1 4" id="KW-0677">Repeat</keyword>
<name>A0A6A2ZAS8_HIBSY</name>
<proteinExistence type="inferred from homology"/>
<dbReference type="Pfam" id="PF13202">
    <property type="entry name" value="EF-hand_5"/>
    <property type="match status" value="1"/>
</dbReference>